<evidence type="ECO:0000313" key="1">
    <source>
        <dbReference type="EMBL" id="AWO76216.1"/>
    </source>
</evidence>
<dbReference type="GeneID" id="32063449"/>
<reference evidence="2" key="1">
    <citation type="submission" date="2018-02" db="EMBL/GenBank/DDBJ databases">
        <title>The complete genome of bacterial strain SGAirxxxx.</title>
        <authorList>
            <person name="Schuster S.C."/>
        </authorList>
    </citation>
    <scope>NUCLEOTIDE SEQUENCE [LARGE SCALE GENOMIC DNA]</scope>
    <source>
        <strain evidence="2">SGAir0734</strain>
    </source>
</reference>
<dbReference type="Proteomes" id="UP000246996">
    <property type="component" value="Chromosome"/>
</dbReference>
<dbReference type="AlphaFoldDB" id="A0A1C3D1N6"/>
<accession>A0A1C3D1N6</accession>
<name>A0A1C3D1N6_GEOTH</name>
<organism evidence="1 2">
    <name type="scientific">Geobacillus thermoleovorans</name>
    <name type="common">Bacillus thermoleovorans</name>
    <dbReference type="NCBI Taxonomy" id="33941"/>
    <lineage>
        <taxon>Bacteria</taxon>
        <taxon>Bacillati</taxon>
        <taxon>Bacillota</taxon>
        <taxon>Bacilli</taxon>
        <taxon>Bacillales</taxon>
        <taxon>Anoxybacillaceae</taxon>
        <taxon>Geobacillus</taxon>
        <taxon>Geobacillus thermoleovorans group</taxon>
    </lineage>
</organism>
<dbReference type="KEGG" id="gtk:GT3570_07435"/>
<dbReference type="EMBL" id="CP027303">
    <property type="protein sequence ID" value="AWO76216.1"/>
    <property type="molecule type" value="Genomic_DNA"/>
</dbReference>
<sequence>MAFHLNPHSTIIFSLFFQKFSRLSIDGWLAASIGKPHGAHADFPAAPKRRPPAQTPPAAGVFHP</sequence>
<dbReference type="RefSeq" id="WP_014195685.1">
    <property type="nucleotide sequence ID" value="NZ_CP014335.1"/>
</dbReference>
<proteinExistence type="predicted"/>
<protein>
    <submittedName>
        <fullName evidence="1">Uncharacterized protein</fullName>
    </submittedName>
</protein>
<evidence type="ECO:0000313" key="2">
    <source>
        <dbReference type="Proteomes" id="UP000246996"/>
    </source>
</evidence>
<gene>
    <name evidence="1" type="ORF">C1N76_18055</name>
</gene>